<evidence type="ECO:0000313" key="6">
    <source>
        <dbReference type="EMBL" id="GHD27064.1"/>
    </source>
</evidence>
<dbReference type="SUPFAM" id="SSF81324">
    <property type="entry name" value="Voltage-gated potassium channels"/>
    <property type="match status" value="1"/>
</dbReference>
<evidence type="ECO:0000313" key="7">
    <source>
        <dbReference type="Proteomes" id="UP000654947"/>
    </source>
</evidence>
<sequence length="218" mass="23860">MPPEQRPSPEEANHLSRVLQRRLATPVLIAAIVSVPAVLLTVWAEGVWARIGSWANVAAGVILWAEWILLIVFAEDKLKWLRANRWSTFVAAVTLPAVVFTLGPAQLLRLLRVAGTLPVFRMTRIIEAGGVVRRRLGLSGATKTAVFAATVALCALAVGALLLDPESATRRFLADLEGRFEPWQVITAVTALGVSTTVIILLSRNARRRQQSEEQNYP</sequence>
<dbReference type="EMBL" id="BMXL01000012">
    <property type="protein sequence ID" value="GHD27064.1"/>
    <property type="molecule type" value="Genomic_DNA"/>
</dbReference>
<reference evidence="6 7" key="1">
    <citation type="journal article" date="2014" name="Int. J. Syst. Evol. Microbiol.">
        <title>Complete genome sequence of Corynebacterium casei LMG S-19264T (=DSM 44701T), isolated from a smear-ripened cheese.</title>
        <authorList>
            <consortium name="US DOE Joint Genome Institute (JGI-PGF)"/>
            <person name="Walter F."/>
            <person name="Albersmeier A."/>
            <person name="Kalinowski J."/>
            <person name="Ruckert C."/>
        </authorList>
    </citation>
    <scope>NUCLEOTIDE SEQUENCE [LARGE SCALE GENOMIC DNA]</scope>
    <source>
        <strain evidence="6 7">KCTC 19473</strain>
    </source>
</reference>
<keyword evidence="2 5" id="KW-0812">Transmembrane</keyword>
<keyword evidence="4 5" id="KW-0472">Membrane</keyword>
<gene>
    <name evidence="6" type="ORF">GCM10007147_25790</name>
</gene>
<protein>
    <recommendedName>
        <fullName evidence="8">Ion transporter</fullName>
    </recommendedName>
</protein>
<proteinExistence type="predicted"/>
<evidence type="ECO:0000256" key="4">
    <source>
        <dbReference type="ARBA" id="ARBA00023136"/>
    </source>
</evidence>
<dbReference type="GO" id="GO:0016020">
    <property type="term" value="C:membrane"/>
    <property type="evidence" value="ECO:0007669"/>
    <property type="project" value="UniProtKB-SubCell"/>
</dbReference>
<dbReference type="AlphaFoldDB" id="A0A918XE59"/>
<dbReference type="Proteomes" id="UP000654947">
    <property type="component" value="Unassembled WGS sequence"/>
</dbReference>
<comment type="subcellular location">
    <subcellularLocation>
        <location evidence="1">Membrane</location>
        <topology evidence="1">Multi-pass membrane protein</topology>
    </subcellularLocation>
</comment>
<feature type="transmembrane region" description="Helical" evidence="5">
    <location>
        <begin position="23"/>
        <end position="42"/>
    </location>
</feature>
<keyword evidence="3 5" id="KW-1133">Transmembrane helix</keyword>
<feature type="transmembrane region" description="Helical" evidence="5">
    <location>
        <begin position="54"/>
        <end position="74"/>
    </location>
</feature>
<name>A0A918XE59_9ACTN</name>
<feature type="transmembrane region" description="Helical" evidence="5">
    <location>
        <begin position="183"/>
        <end position="202"/>
    </location>
</feature>
<organism evidence="6 7">
    <name type="scientific">Nocardiopsis kunsanensis</name>
    <dbReference type="NCBI Taxonomy" id="141693"/>
    <lineage>
        <taxon>Bacteria</taxon>
        <taxon>Bacillati</taxon>
        <taxon>Actinomycetota</taxon>
        <taxon>Actinomycetes</taxon>
        <taxon>Streptosporangiales</taxon>
        <taxon>Nocardiopsidaceae</taxon>
        <taxon>Nocardiopsis</taxon>
    </lineage>
</organism>
<keyword evidence="7" id="KW-1185">Reference proteome</keyword>
<evidence type="ECO:0008006" key="8">
    <source>
        <dbReference type="Google" id="ProtNLM"/>
    </source>
</evidence>
<feature type="transmembrane region" description="Helical" evidence="5">
    <location>
        <begin position="86"/>
        <end position="107"/>
    </location>
</feature>
<evidence type="ECO:0000256" key="1">
    <source>
        <dbReference type="ARBA" id="ARBA00004141"/>
    </source>
</evidence>
<comment type="caution">
    <text evidence="6">The sequence shown here is derived from an EMBL/GenBank/DDBJ whole genome shotgun (WGS) entry which is preliminary data.</text>
</comment>
<dbReference type="InterPro" id="IPR027359">
    <property type="entry name" value="Volt_channel_dom_sf"/>
</dbReference>
<dbReference type="Gene3D" id="1.20.120.350">
    <property type="entry name" value="Voltage-gated potassium channels. Chain C"/>
    <property type="match status" value="1"/>
</dbReference>
<evidence type="ECO:0000256" key="3">
    <source>
        <dbReference type="ARBA" id="ARBA00022989"/>
    </source>
</evidence>
<evidence type="ECO:0000256" key="5">
    <source>
        <dbReference type="SAM" id="Phobius"/>
    </source>
</evidence>
<dbReference type="RefSeq" id="WP_017576407.1">
    <property type="nucleotide sequence ID" value="NZ_BMXL01000012.1"/>
</dbReference>
<accession>A0A918XE59</accession>
<evidence type="ECO:0000256" key="2">
    <source>
        <dbReference type="ARBA" id="ARBA00022692"/>
    </source>
</evidence>
<feature type="transmembrane region" description="Helical" evidence="5">
    <location>
        <begin position="144"/>
        <end position="163"/>
    </location>
</feature>